<gene>
    <name evidence="1" type="ORF">AVEN_34610_1</name>
</gene>
<dbReference type="EMBL" id="BGPR01000043">
    <property type="protein sequence ID" value="GBL85422.1"/>
    <property type="molecule type" value="Genomic_DNA"/>
</dbReference>
<evidence type="ECO:0000313" key="1">
    <source>
        <dbReference type="EMBL" id="GBL85422.1"/>
    </source>
</evidence>
<dbReference type="Proteomes" id="UP000499080">
    <property type="component" value="Unassembled WGS sequence"/>
</dbReference>
<dbReference type="AlphaFoldDB" id="A0A4Y2AZA5"/>
<comment type="caution">
    <text evidence="1">The sequence shown here is derived from an EMBL/GenBank/DDBJ whole genome shotgun (WGS) entry which is preliminary data.</text>
</comment>
<accession>A0A4Y2AZA5</accession>
<name>A0A4Y2AZA5_ARAVE</name>
<protein>
    <submittedName>
        <fullName evidence="1">Uncharacterized protein</fullName>
    </submittedName>
</protein>
<keyword evidence="2" id="KW-1185">Reference proteome</keyword>
<organism evidence="1 2">
    <name type="scientific">Araneus ventricosus</name>
    <name type="common">Orbweaver spider</name>
    <name type="synonym">Epeira ventricosa</name>
    <dbReference type="NCBI Taxonomy" id="182803"/>
    <lineage>
        <taxon>Eukaryota</taxon>
        <taxon>Metazoa</taxon>
        <taxon>Ecdysozoa</taxon>
        <taxon>Arthropoda</taxon>
        <taxon>Chelicerata</taxon>
        <taxon>Arachnida</taxon>
        <taxon>Araneae</taxon>
        <taxon>Araneomorphae</taxon>
        <taxon>Entelegynae</taxon>
        <taxon>Araneoidea</taxon>
        <taxon>Araneidae</taxon>
        <taxon>Araneus</taxon>
    </lineage>
</organism>
<reference evidence="1 2" key="1">
    <citation type="journal article" date="2019" name="Sci. Rep.">
        <title>Orb-weaving spider Araneus ventricosus genome elucidates the spidroin gene catalogue.</title>
        <authorList>
            <person name="Kono N."/>
            <person name="Nakamura H."/>
            <person name="Ohtoshi R."/>
            <person name="Moran D.A.P."/>
            <person name="Shinohara A."/>
            <person name="Yoshida Y."/>
            <person name="Fujiwara M."/>
            <person name="Mori M."/>
            <person name="Tomita M."/>
            <person name="Arakawa K."/>
        </authorList>
    </citation>
    <scope>NUCLEOTIDE SEQUENCE [LARGE SCALE GENOMIC DNA]</scope>
</reference>
<evidence type="ECO:0000313" key="2">
    <source>
        <dbReference type="Proteomes" id="UP000499080"/>
    </source>
</evidence>
<sequence length="132" mass="14869">MLHTFRKIQSSGGRRISPGLQSHGFKLVTNREISEGTLQGVREAPVFLFATLRLLECVSRHEIDLDESLSRLRRVPISSSASPYLVLDESMSGDFDEFVPGDFDEFVPGDFDKFVPGDFDKFVPGDFENRVL</sequence>
<proteinExistence type="predicted"/>